<evidence type="ECO:0000256" key="4">
    <source>
        <dbReference type="ARBA" id="ARBA00023125"/>
    </source>
</evidence>
<feature type="modified residue" description="4-aspartylphosphate" evidence="6">
    <location>
        <position position="55"/>
    </location>
</feature>
<keyword evidence="2" id="KW-0902">Two-component regulatory system</keyword>
<evidence type="ECO:0000259" key="7">
    <source>
        <dbReference type="PROSITE" id="PS50043"/>
    </source>
</evidence>
<evidence type="ECO:0000256" key="1">
    <source>
        <dbReference type="ARBA" id="ARBA00022553"/>
    </source>
</evidence>
<dbReference type="Proteomes" id="UP000186513">
    <property type="component" value="Unassembled WGS sequence"/>
</dbReference>
<dbReference type="PROSITE" id="PS50110">
    <property type="entry name" value="RESPONSE_REGULATORY"/>
    <property type="match status" value="1"/>
</dbReference>
<reference evidence="9 10" key="1">
    <citation type="submission" date="2016-11" db="EMBL/GenBank/DDBJ databases">
        <authorList>
            <person name="Jaros S."/>
            <person name="Januszkiewicz K."/>
            <person name="Wedrychowicz H."/>
        </authorList>
    </citation>
    <scope>NUCLEOTIDE SEQUENCE [LARGE SCALE GENOMIC DNA]</scope>
    <source>
        <strain evidence="9 10">DSM 18899</strain>
    </source>
</reference>
<feature type="domain" description="HTH luxR-type" evidence="7">
    <location>
        <begin position="136"/>
        <end position="201"/>
    </location>
</feature>
<dbReference type="SMART" id="SM00421">
    <property type="entry name" value="HTH_LUXR"/>
    <property type="match status" value="1"/>
</dbReference>
<dbReference type="PANTHER" id="PTHR44688:SF16">
    <property type="entry name" value="DNA-BINDING TRANSCRIPTIONAL ACTIVATOR DEVR_DOSR"/>
    <property type="match status" value="1"/>
</dbReference>
<keyword evidence="10" id="KW-1185">Reference proteome</keyword>
<dbReference type="InterPro" id="IPR016032">
    <property type="entry name" value="Sig_transdc_resp-reg_C-effctor"/>
</dbReference>
<dbReference type="PROSITE" id="PS00622">
    <property type="entry name" value="HTH_LUXR_1"/>
    <property type="match status" value="1"/>
</dbReference>
<keyword evidence="3" id="KW-0805">Transcription regulation</keyword>
<dbReference type="GO" id="GO:0003677">
    <property type="term" value="F:DNA binding"/>
    <property type="evidence" value="ECO:0007669"/>
    <property type="project" value="UniProtKB-KW"/>
</dbReference>
<evidence type="ECO:0000259" key="8">
    <source>
        <dbReference type="PROSITE" id="PS50110"/>
    </source>
</evidence>
<protein>
    <submittedName>
        <fullName evidence="9">Two-component system, LuxR family, response regulator DctR</fullName>
    </submittedName>
</protein>
<dbReference type="InterPro" id="IPR011006">
    <property type="entry name" value="CheY-like_superfamily"/>
</dbReference>
<dbReference type="PROSITE" id="PS50043">
    <property type="entry name" value="HTH_LUXR_2"/>
    <property type="match status" value="1"/>
</dbReference>
<dbReference type="InterPro" id="IPR001789">
    <property type="entry name" value="Sig_transdc_resp-reg_receiver"/>
</dbReference>
<dbReference type="AlphaFoldDB" id="A0A1K2H373"/>
<feature type="domain" description="Response regulatory" evidence="8">
    <location>
        <begin position="6"/>
        <end position="120"/>
    </location>
</feature>
<dbReference type="CDD" id="cd06170">
    <property type="entry name" value="LuxR_C_like"/>
    <property type="match status" value="1"/>
</dbReference>
<dbReference type="GO" id="GO:0006355">
    <property type="term" value="P:regulation of DNA-templated transcription"/>
    <property type="evidence" value="ECO:0007669"/>
    <property type="project" value="InterPro"/>
</dbReference>
<dbReference type="SUPFAM" id="SSF52172">
    <property type="entry name" value="CheY-like"/>
    <property type="match status" value="1"/>
</dbReference>
<dbReference type="SMART" id="SM00448">
    <property type="entry name" value="REC"/>
    <property type="match status" value="1"/>
</dbReference>
<dbReference type="InterPro" id="IPR036388">
    <property type="entry name" value="WH-like_DNA-bd_sf"/>
</dbReference>
<sequence>MLSDPRIALVDDDAAIRDALKWLFASRGHQLASFESSAALLADRDASRFGCLVLDLRMPGMGGFELFQTLGSRGYCPPTIFLTGHGDVPQAVAALKQGAVDFLEKPFDDNALVSLVENCLSLDVERRAAYERKRQIERRLAELTPREKEVMALFLEGKLNKQIADALDISMKTVEVHRARVLEKMGVKSAVELANLLKEMD</sequence>
<dbReference type="SUPFAM" id="SSF46894">
    <property type="entry name" value="C-terminal effector domain of the bipartite response regulators"/>
    <property type="match status" value="1"/>
</dbReference>
<proteinExistence type="predicted"/>
<organism evidence="9 10">
    <name type="scientific">Chitinimonas taiwanensis DSM 18899</name>
    <dbReference type="NCBI Taxonomy" id="1121279"/>
    <lineage>
        <taxon>Bacteria</taxon>
        <taxon>Pseudomonadati</taxon>
        <taxon>Pseudomonadota</taxon>
        <taxon>Betaproteobacteria</taxon>
        <taxon>Neisseriales</taxon>
        <taxon>Chitinibacteraceae</taxon>
        <taxon>Chitinimonas</taxon>
    </lineage>
</organism>
<dbReference type="GO" id="GO:0000160">
    <property type="term" value="P:phosphorelay signal transduction system"/>
    <property type="evidence" value="ECO:0007669"/>
    <property type="project" value="UniProtKB-KW"/>
</dbReference>
<keyword evidence="4" id="KW-0238">DNA-binding</keyword>
<keyword evidence="1 6" id="KW-0597">Phosphoprotein</keyword>
<evidence type="ECO:0000256" key="3">
    <source>
        <dbReference type="ARBA" id="ARBA00023015"/>
    </source>
</evidence>
<evidence type="ECO:0000313" key="10">
    <source>
        <dbReference type="Proteomes" id="UP000186513"/>
    </source>
</evidence>
<dbReference type="Gene3D" id="3.40.50.2300">
    <property type="match status" value="1"/>
</dbReference>
<dbReference type="FunFam" id="3.40.50.2300:FF:000018">
    <property type="entry name" value="DNA-binding transcriptional regulator NtrC"/>
    <property type="match status" value="1"/>
</dbReference>
<dbReference type="CDD" id="cd17537">
    <property type="entry name" value="REC_FixJ"/>
    <property type="match status" value="1"/>
</dbReference>
<evidence type="ECO:0000256" key="6">
    <source>
        <dbReference type="PROSITE-ProRule" id="PRU00169"/>
    </source>
</evidence>
<accession>A0A1K2H373</accession>
<dbReference type="PRINTS" id="PR00038">
    <property type="entry name" value="HTHLUXR"/>
</dbReference>
<keyword evidence="5" id="KW-0804">Transcription</keyword>
<dbReference type="Pfam" id="PF00196">
    <property type="entry name" value="GerE"/>
    <property type="match status" value="1"/>
</dbReference>
<evidence type="ECO:0000313" key="9">
    <source>
        <dbReference type="EMBL" id="SFZ70155.1"/>
    </source>
</evidence>
<dbReference type="RefSeq" id="WP_072426639.1">
    <property type="nucleotide sequence ID" value="NZ_FPKR01000001.1"/>
</dbReference>
<dbReference type="PANTHER" id="PTHR44688">
    <property type="entry name" value="DNA-BINDING TRANSCRIPTIONAL ACTIVATOR DEVR_DOSR"/>
    <property type="match status" value="1"/>
</dbReference>
<dbReference type="Pfam" id="PF00072">
    <property type="entry name" value="Response_reg"/>
    <property type="match status" value="1"/>
</dbReference>
<name>A0A1K2H373_9NEIS</name>
<evidence type="ECO:0000256" key="5">
    <source>
        <dbReference type="ARBA" id="ARBA00023163"/>
    </source>
</evidence>
<dbReference type="OrthoDB" id="9802186at2"/>
<evidence type="ECO:0000256" key="2">
    <source>
        <dbReference type="ARBA" id="ARBA00023012"/>
    </source>
</evidence>
<dbReference type="Gene3D" id="1.10.10.10">
    <property type="entry name" value="Winged helix-like DNA-binding domain superfamily/Winged helix DNA-binding domain"/>
    <property type="match status" value="1"/>
</dbReference>
<dbReference type="EMBL" id="FPKR01000001">
    <property type="protein sequence ID" value="SFZ70155.1"/>
    <property type="molecule type" value="Genomic_DNA"/>
</dbReference>
<dbReference type="STRING" id="1121279.SAMN02745887_00076"/>
<dbReference type="InterPro" id="IPR000792">
    <property type="entry name" value="Tscrpt_reg_LuxR_C"/>
</dbReference>
<gene>
    <name evidence="9" type="ORF">SAMN02745887_00076</name>
</gene>